<name>A0A2J8R5Q4_PONAB</name>
<evidence type="ECO:0000256" key="10">
    <source>
        <dbReference type="SAM" id="MobiDB-lite"/>
    </source>
</evidence>
<dbReference type="PANTHER" id="PTHR45364">
    <property type="entry name" value="HISTONE DEACETYLASE 9-RELATED"/>
    <property type="match status" value="1"/>
</dbReference>
<evidence type="ECO:0000256" key="8">
    <source>
        <dbReference type="ARBA" id="ARBA00023163"/>
    </source>
</evidence>
<comment type="similarity">
    <text evidence="2">Belongs to the histone deacetylase family. HD type 2 subfamily.</text>
</comment>
<keyword evidence="8" id="KW-0804">Transcription</keyword>
<gene>
    <name evidence="11" type="ORF">CR201_G0053613</name>
</gene>
<evidence type="ECO:0000256" key="5">
    <source>
        <dbReference type="ARBA" id="ARBA00022801"/>
    </source>
</evidence>
<accession>A0A2J8R5Q4</accession>
<keyword evidence="4" id="KW-0678">Repressor</keyword>
<dbReference type="EMBL" id="NDHI03003750">
    <property type="protein sequence ID" value="PNJ03851.1"/>
    <property type="molecule type" value="Genomic_DNA"/>
</dbReference>
<organism evidence="11">
    <name type="scientific">Pongo abelii</name>
    <name type="common">Sumatran orangutan</name>
    <name type="synonym">Pongo pygmaeus abelii</name>
    <dbReference type="NCBI Taxonomy" id="9601"/>
    <lineage>
        <taxon>Eukaryota</taxon>
        <taxon>Metazoa</taxon>
        <taxon>Chordata</taxon>
        <taxon>Craniata</taxon>
        <taxon>Vertebrata</taxon>
        <taxon>Euteleostomi</taxon>
        <taxon>Mammalia</taxon>
        <taxon>Eutheria</taxon>
        <taxon>Euarchontoglires</taxon>
        <taxon>Primates</taxon>
        <taxon>Haplorrhini</taxon>
        <taxon>Catarrhini</taxon>
        <taxon>Hominidae</taxon>
        <taxon>Pongo</taxon>
    </lineage>
</organism>
<dbReference type="AlphaFoldDB" id="A0A2J8R5Q4"/>
<sequence length="147" mass="15434">WLFLFPHPRHPRHCGSGLYLQSHHLQQAWIPYSACSSAPGSGPSSPNNSSGSVSAENGITPTVPSIPAETSLAHRLVAREGSAAPLPLYTSPSLPNITLGLPATGPSAGTAGQQDAERLALPTLQQRLSLFPGTHLTPYLSTSPLER</sequence>
<dbReference type="GO" id="GO:0141221">
    <property type="term" value="F:histone deacetylase activity, hydrolytic mechanism"/>
    <property type="evidence" value="ECO:0007669"/>
    <property type="project" value="UniProtKB-EC"/>
</dbReference>
<dbReference type="EC" id="3.5.1.98" evidence="3"/>
<keyword evidence="9" id="KW-0539">Nucleus</keyword>
<evidence type="ECO:0000313" key="11">
    <source>
        <dbReference type="EMBL" id="PNJ03851.1"/>
    </source>
</evidence>
<comment type="subcellular location">
    <subcellularLocation>
        <location evidence="1">Nucleus</location>
    </subcellularLocation>
</comment>
<feature type="region of interest" description="Disordered" evidence="10">
    <location>
        <begin position="36"/>
        <end position="66"/>
    </location>
</feature>
<feature type="non-terminal residue" evidence="11">
    <location>
        <position position="147"/>
    </location>
</feature>
<protein>
    <recommendedName>
        <fullName evidence="3">histone deacetylase</fullName>
        <ecNumber evidence="3">3.5.1.98</ecNumber>
    </recommendedName>
</protein>
<feature type="non-terminal residue" evidence="11">
    <location>
        <position position="1"/>
    </location>
</feature>
<proteinExistence type="inferred from homology"/>
<evidence type="ECO:0000256" key="6">
    <source>
        <dbReference type="ARBA" id="ARBA00022853"/>
    </source>
</evidence>
<reference evidence="11" key="1">
    <citation type="submission" date="2017-12" db="EMBL/GenBank/DDBJ databases">
        <title>High-resolution comparative analysis of great ape genomes.</title>
        <authorList>
            <person name="Pollen A."/>
            <person name="Hastie A."/>
            <person name="Hormozdiari F."/>
            <person name="Dougherty M."/>
            <person name="Liu R."/>
            <person name="Chaisson M."/>
            <person name="Hoppe E."/>
            <person name="Hill C."/>
            <person name="Pang A."/>
            <person name="Hillier L."/>
            <person name="Baker C."/>
            <person name="Armstrong J."/>
            <person name="Shendure J."/>
            <person name="Paten B."/>
            <person name="Wilson R."/>
            <person name="Chao H."/>
            <person name="Schneider V."/>
            <person name="Ventura M."/>
            <person name="Kronenberg Z."/>
            <person name="Murali S."/>
            <person name="Gordon D."/>
            <person name="Cantsilieris S."/>
            <person name="Munson K."/>
            <person name="Nelson B."/>
            <person name="Raja A."/>
            <person name="Underwood J."/>
            <person name="Diekhans M."/>
            <person name="Fiddes I."/>
            <person name="Haussler D."/>
            <person name="Eichler E."/>
        </authorList>
    </citation>
    <scope>NUCLEOTIDE SEQUENCE [LARGE SCALE GENOMIC DNA]</scope>
    <source>
        <strain evidence="11">Susie</strain>
    </source>
</reference>
<keyword evidence="7" id="KW-0805">Transcription regulation</keyword>
<evidence type="ECO:0000256" key="9">
    <source>
        <dbReference type="ARBA" id="ARBA00023242"/>
    </source>
</evidence>
<evidence type="ECO:0000256" key="4">
    <source>
        <dbReference type="ARBA" id="ARBA00022491"/>
    </source>
</evidence>
<dbReference type="PANTHER" id="PTHR45364:SF13">
    <property type="entry name" value="HISTONE DEACETYLASE"/>
    <property type="match status" value="1"/>
</dbReference>
<evidence type="ECO:0000256" key="1">
    <source>
        <dbReference type="ARBA" id="ARBA00004123"/>
    </source>
</evidence>
<keyword evidence="6" id="KW-0156">Chromatin regulator</keyword>
<dbReference type="GO" id="GO:0005634">
    <property type="term" value="C:nucleus"/>
    <property type="evidence" value="ECO:0007669"/>
    <property type="project" value="UniProtKB-SubCell"/>
</dbReference>
<evidence type="ECO:0000256" key="7">
    <source>
        <dbReference type="ARBA" id="ARBA00023015"/>
    </source>
</evidence>
<feature type="compositionally biased region" description="Low complexity" evidence="10">
    <location>
        <begin position="36"/>
        <end position="55"/>
    </location>
</feature>
<evidence type="ECO:0000256" key="3">
    <source>
        <dbReference type="ARBA" id="ARBA00012111"/>
    </source>
</evidence>
<keyword evidence="5" id="KW-0378">Hydrolase</keyword>
<comment type="caution">
    <text evidence="11">The sequence shown here is derived from an EMBL/GenBank/DDBJ whole genome shotgun (WGS) entry which is preliminary data.</text>
</comment>
<evidence type="ECO:0000256" key="2">
    <source>
        <dbReference type="ARBA" id="ARBA00007738"/>
    </source>
</evidence>